<sequence>MHQLILKNFALHIALAPHEQEQALTLFQIKEVKKRTWLLNAGETDRYIYFVKSGCLRMFYTDKSGEEHNIGFYPENWWVCDIVSFFNQKPSANAIQALEDCEVYYTSLSQLEQLFREIPKFERFFRILTQNGFELYQRRITSQLYKTAEERYIEFRKRYPGLEQRIAQKQIASYLGITPAFLSMMRKESGV</sequence>
<dbReference type="CDD" id="cd00038">
    <property type="entry name" value="CAP_ED"/>
    <property type="match status" value="1"/>
</dbReference>
<dbReference type="PROSITE" id="PS50042">
    <property type="entry name" value="CNMP_BINDING_3"/>
    <property type="match status" value="1"/>
</dbReference>
<dbReference type="AlphaFoldDB" id="A0A372NPZ4"/>
<dbReference type="EMBL" id="QWDC01000003">
    <property type="protein sequence ID" value="RFZ91006.1"/>
    <property type="molecule type" value="Genomic_DNA"/>
</dbReference>
<dbReference type="SUPFAM" id="SSF51206">
    <property type="entry name" value="cAMP-binding domain-like"/>
    <property type="match status" value="1"/>
</dbReference>
<evidence type="ECO:0000313" key="3">
    <source>
        <dbReference type="Proteomes" id="UP000264217"/>
    </source>
</evidence>
<dbReference type="InterPro" id="IPR018490">
    <property type="entry name" value="cNMP-bd_dom_sf"/>
</dbReference>
<proteinExistence type="predicted"/>
<feature type="domain" description="Cyclic nucleotide-binding" evidence="1">
    <location>
        <begin position="11"/>
        <end position="115"/>
    </location>
</feature>
<name>A0A372NPZ4_9SPHI</name>
<protein>
    <submittedName>
        <fullName evidence="2">Crp/Fnr family transcriptional regulator</fullName>
    </submittedName>
</protein>
<evidence type="ECO:0000259" key="1">
    <source>
        <dbReference type="PROSITE" id="PS50042"/>
    </source>
</evidence>
<gene>
    <name evidence="2" type="ORF">D0C36_18860</name>
</gene>
<organism evidence="2 3">
    <name type="scientific">Mucilaginibacter conchicola</name>
    <dbReference type="NCBI Taxonomy" id="2303333"/>
    <lineage>
        <taxon>Bacteria</taxon>
        <taxon>Pseudomonadati</taxon>
        <taxon>Bacteroidota</taxon>
        <taxon>Sphingobacteriia</taxon>
        <taxon>Sphingobacteriales</taxon>
        <taxon>Sphingobacteriaceae</taxon>
        <taxon>Mucilaginibacter</taxon>
    </lineage>
</organism>
<dbReference type="Gene3D" id="2.60.120.10">
    <property type="entry name" value="Jelly Rolls"/>
    <property type="match status" value="1"/>
</dbReference>
<evidence type="ECO:0000313" key="2">
    <source>
        <dbReference type="EMBL" id="RFZ91006.1"/>
    </source>
</evidence>
<dbReference type="OrthoDB" id="9152304at2"/>
<keyword evidence="3" id="KW-1185">Reference proteome</keyword>
<accession>A0A372NPZ4</accession>
<comment type="caution">
    <text evidence="2">The sequence shown here is derived from an EMBL/GenBank/DDBJ whole genome shotgun (WGS) entry which is preliminary data.</text>
</comment>
<dbReference type="Proteomes" id="UP000264217">
    <property type="component" value="Unassembled WGS sequence"/>
</dbReference>
<dbReference type="SMART" id="SM00100">
    <property type="entry name" value="cNMP"/>
    <property type="match status" value="1"/>
</dbReference>
<dbReference type="RefSeq" id="WP_117393208.1">
    <property type="nucleotide sequence ID" value="NZ_QWDC01000003.1"/>
</dbReference>
<dbReference type="InterPro" id="IPR000595">
    <property type="entry name" value="cNMP-bd_dom"/>
</dbReference>
<dbReference type="Pfam" id="PF00027">
    <property type="entry name" value="cNMP_binding"/>
    <property type="match status" value="1"/>
</dbReference>
<reference evidence="2 3" key="1">
    <citation type="submission" date="2018-08" db="EMBL/GenBank/DDBJ databases">
        <title>Mucilaginibacter sp. MYSH2.</title>
        <authorList>
            <person name="Seo T."/>
        </authorList>
    </citation>
    <scope>NUCLEOTIDE SEQUENCE [LARGE SCALE GENOMIC DNA]</scope>
    <source>
        <strain evidence="2 3">MYSH2</strain>
    </source>
</reference>
<dbReference type="InterPro" id="IPR014710">
    <property type="entry name" value="RmlC-like_jellyroll"/>
</dbReference>